<reference evidence="1 2" key="1">
    <citation type="journal article" date="2020" name="Cell">
        <title>Large-Scale Comparative Analyses of Tick Genomes Elucidate Their Genetic Diversity and Vector Capacities.</title>
        <authorList>
            <consortium name="Tick Genome and Microbiome Consortium (TIGMIC)"/>
            <person name="Jia N."/>
            <person name="Wang J."/>
            <person name="Shi W."/>
            <person name="Du L."/>
            <person name="Sun Y."/>
            <person name="Zhan W."/>
            <person name="Jiang J.F."/>
            <person name="Wang Q."/>
            <person name="Zhang B."/>
            <person name="Ji P."/>
            <person name="Bell-Sakyi L."/>
            <person name="Cui X.M."/>
            <person name="Yuan T.T."/>
            <person name="Jiang B.G."/>
            <person name="Yang W.F."/>
            <person name="Lam T.T."/>
            <person name="Chang Q.C."/>
            <person name="Ding S.J."/>
            <person name="Wang X.J."/>
            <person name="Zhu J.G."/>
            <person name="Ruan X.D."/>
            <person name="Zhao L."/>
            <person name="Wei J.T."/>
            <person name="Ye R.Z."/>
            <person name="Que T.C."/>
            <person name="Du C.H."/>
            <person name="Zhou Y.H."/>
            <person name="Cheng J.X."/>
            <person name="Dai P.F."/>
            <person name="Guo W.B."/>
            <person name="Han X.H."/>
            <person name="Huang E.J."/>
            <person name="Li L.F."/>
            <person name="Wei W."/>
            <person name="Gao Y.C."/>
            <person name="Liu J.Z."/>
            <person name="Shao H.Z."/>
            <person name="Wang X."/>
            <person name="Wang C.C."/>
            <person name="Yang T.C."/>
            <person name="Huo Q.B."/>
            <person name="Li W."/>
            <person name="Chen H.Y."/>
            <person name="Chen S.E."/>
            <person name="Zhou L.G."/>
            <person name="Ni X.B."/>
            <person name="Tian J.H."/>
            <person name="Sheng Y."/>
            <person name="Liu T."/>
            <person name="Pan Y.S."/>
            <person name="Xia L.Y."/>
            <person name="Li J."/>
            <person name="Zhao F."/>
            <person name="Cao W.C."/>
        </authorList>
    </citation>
    <scope>NUCLEOTIDE SEQUENCE [LARGE SCALE GENOMIC DNA]</scope>
    <source>
        <strain evidence="1">Iper-2018</strain>
    </source>
</reference>
<proteinExistence type="predicted"/>
<gene>
    <name evidence="1" type="ORF">HPB47_025238</name>
</gene>
<evidence type="ECO:0000313" key="2">
    <source>
        <dbReference type="Proteomes" id="UP000805193"/>
    </source>
</evidence>
<organism evidence="1 2">
    <name type="scientific">Ixodes persulcatus</name>
    <name type="common">Taiga tick</name>
    <dbReference type="NCBI Taxonomy" id="34615"/>
    <lineage>
        <taxon>Eukaryota</taxon>
        <taxon>Metazoa</taxon>
        <taxon>Ecdysozoa</taxon>
        <taxon>Arthropoda</taxon>
        <taxon>Chelicerata</taxon>
        <taxon>Arachnida</taxon>
        <taxon>Acari</taxon>
        <taxon>Parasitiformes</taxon>
        <taxon>Ixodida</taxon>
        <taxon>Ixodoidea</taxon>
        <taxon>Ixodidae</taxon>
        <taxon>Ixodinae</taxon>
        <taxon>Ixodes</taxon>
    </lineage>
</organism>
<name>A0AC60Q385_IXOPE</name>
<protein>
    <submittedName>
        <fullName evidence="1">Uncharacterized protein</fullName>
    </submittedName>
</protein>
<dbReference type="Proteomes" id="UP000805193">
    <property type="component" value="Unassembled WGS sequence"/>
</dbReference>
<comment type="caution">
    <text evidence="1">The sequence shown here is derived from an EMBL/GenBank/DDBJ whole genome shotgun (WGS) entry which is preliminary data.</text>
</comment>
<keyword evidence="2" id="KW-1185">Reference proteome</keyword>
<sequence>MSKISDVSATQASQPVPIYVPELYLNVNTIQRTPNLLALELAQGSFRKSPTPDQQFVDLGCGTGDFTRQELLPQCQPCRRIVATDVSQEMVRFAKRSFSHPQIEYDVYDFRDDASKIVGKYGRFDRAYSFFALHYAEDLVSALRNVADLMTDDGECLLVFAARIPGYAVWRKVVQMDRWKSYAEICERFIPKSQDFKDKAACVSYMLATLESANLKARICEVVTEVRSATNMEHLLEVNIALNPILPLVPEESRSEFKADLEDVVRKFWTEKDPQDPQYHVDTFVIHASKI</sequence>
<accession>A0AC60Q385</accession>
<dbReference type="EMBL" id="JABSTQ010009598">
    <property type="protein sequence ID" value="KAG0427713.1"/>
    <property type="molecule type" value="Genomic_DNA"/>
</dbReference>
<evidence type="ECO:0000313" key="1">
    <source>
        <dbReference type="EMBL" id="KAG0427713.1"/>
    </source>
</evidence>